<dbReference type="AlphaFoldDB" id="A0AAW1GT01"/>
<dbReference type="SUPFAM" id="SSF57850">
    <property type="entry name" value="RING/U-box"/>
    <property type="match status" value="1"/>
</dbReference>
<organism evidence="7 8">
    <name type="scientific">Saponaria officinalis</name>
    <name type="common">Common soapwort</name>
    <name type="synonym">Lychnis saponaria</name>
    <dbReference type="NCBI Taxonomy" id="3572"/>
    <lineage>
        <taxon>Eukaryota</taxon>
        <taxon>Viridiplantae</taxon>
        <taxon>Streptophyta</taxon>
        <taxon>Embryophyta</taxon>
        <taxon>Tracheophyta</taxon>
        <taxon>Spermatophyta</taxon>
        <taxon>Magnoliopsida</taxon>
        <taxon>eudicotyledons</taxon>
        <taxon>Gunneridae</taxon>
        <taxon>Pentapetalae</taxon>
        <taxon>Caryophyllales</taxon>
        <taxon>Caryophyllaceae</taxon>
        <taxon>Caryophylleae</taxon>
        <taxon>Saponaria</taxon>
    </lineage>
</organism>
<feature type="domain" description="RING-type" evidence="6">
    <location>
        <begin position="112"/>
        <end position="156"/>
    </location>
</feature>
<evidence type="ECO:0000256" key="5">
    <source>
        <dbReference type="SAM" id="Phobius"/>
    </source>
</evidence>
<reference evidence="7" key="1">
    <citation type="submission" date="2024-03" db="EMBL/GenBank/DDBJ databases">
        <title>WGS assembly of Saponaria officinalis var. Norfolk2.</title>
        <authorList>
            <person name="Jenkins J."/>
            <person name="Shu S."/>
            <person name="Grimwood J."/>
            <person name="Barry K."/>
            <person name="Goodstein D."/>
            <person name="Schmutz J."/>
            <person name="Leebens-Mack J."/>
            <person name="Osbourn A."/>
        </authorList>
    </citation>
    <scope>NUCLEOTIDE SEQUENCE [LARGE SCALE GENOMIC DNA]</scope>
    <source>
        <strain evidence="7">JIC</strain>
    </source>
</reference>
<keyword evidence="3" id="KW-0862">Zinc</keyword>
<evidence type="ECO:0000259" key="6">
    <source>
        <dbReference type="PROSITE" id="PS50089"/>
    </source>
</evidence>
<dbReference type="InterPro" id="IPR001841">
    <property type="entry name" value="Znf_RING"/>
</dbReference>
<keyword evidence="5" id="KW-0472">Membrane</keyword>
<dbReference type="SMART" id="SM00184">
    <property type="entry name" value="RING"/>
    <property type="match status" value="1"/>
</dbReference>
<gene>
    <name evidence="7" type="ORF">RND81_14G239000</name>
</gene>
<keyword evidence="5" id="KW-1133">Transmembrane helix</keyword>
<dbReference type="PANTHER" id="PTHR45798">
    <property type="entry name" value="RING-H2 FINGER PROTEIN ATL61-RELATED-RELATED"/>
    <property type="match status" value="1"/>
</dbReference>
<evidence type="ECO:0000313" key="8">
    <source>
        <dbReference type="Proteomes" id="UP001443914"/>
    </source>
</evidence>
<accession>A0AAW1GT01</accession>
<dbReference type="EMBL" id="JBDFQZ010000014">
    <property type="protein sequence ID" value="KAK9667182.1"/>
    <property type="molecule type" value="Genomic_DNA"/>
</dbReference>
<evidence type="ECO:0000256" key="3">
    <source>
        <dbReference type="ARBA" id="ARBA00022833"/>
    </source>
</evidence>
<evidence type="ECO:0000256" key="1">
    <source>
        <dbReference type="ARBA" id="ARBA00022723"/>
    </source>
</evidence>
<sequence>MARDLFSRLLLSSPTITTTEAAPMPEYSDMVIIFICLLCALVCVVGVLGVVRWTCLKRPLSTISTTNNNDEDAPSEFFKKKVMESLPKLTYKSAGPLTYVSDPATETGESDCVICLSEFVNGDEIRVLPRCNHVFHVACIDTWLIGSQSFCCPSCRQTIVVKLCHKCKTDVPVNPPSLPPQPEADYLP</sequence>
<keyword evidence="5" id="KW-0812">Transmembrane</keyword>
<dbReference type="SMART" id="SM01197">
    <property type="entry name" value="FANCL_C"/>
    <property type="match status" value="1"/>
</dbReference>
<dbReference type="InterPro" id="IPR052788">
    <property type="entry name" value="RING-type_E3_ligase_ATL"/>
</dbReference>
<evidence type="ECO:0000256" key="2">
    <source>
        <dbReference type="ARBA" id="ARBA00022771"/>
    </source>
</evidence>
<evidence type="ECO:0000313" key="7">
    <source>
        <dbReference type="EMBL" id="KAK9667182.1"/>
    </source>
</evidence>
<dbReference type="GO" id="GO:0008270">
    <property type="term" value="F:zinc ion binding"/>
    <property type="evidence" value="ECO:0007669"/>
    <property type="project" value="UniProtKB-KW"/>
</dbReference>
<dbReference type="Gene3D" id="3.30.40.10">
    <property type="entry name" value="Zinc/RING finger domain, C3HC4 (zinc finger)"/>
    <property type="match status" value="1"/>
</dbReference>
<comment type="caution">
    <text evidence="7">The sequence shown here is derived from an EMBL/GenBank/DDBJ whole genome shotgun (WGS) entry which is preliminary data.</text>
</comment>
<feature type="transmembrane region" description="Helical" evidence="5">
    <location>
        <begin position="31"/>
        <end position="51"/>
    </location>
</feature>
<proteinExistence type="predicted"/>
<keyword evidence="2 4" id="KW-0863">Zinc-finger</keyword>
<dbReference type="PANTHER" id="PTHR45798:SF97">
    <property type="entry name" value="ALCOHOL-SENSITIVE RING FINGER PROTEIN 1"/>
    <property type="match status" value="1"/>
</dbReference>
<keyword evidence="1" id="KW-0479">Metal-binding</keyword>
<name>A0AAW1GT01_SAPOF</name>
<dbReference type="InterPro" id="IPR013083">
    <property type="entry name" value="Znf_RING/FYVE/PHD"/>
</dbReference>
<dbReference type="Pfam" id="PF13639">
    <property type="entry name" value="zf-RING_2"/>
    <property type="match status" value="1"/>
</dbReference>
<dbReference type="Proteomes" id="UP001443914">
    <property type="component" value="Unassembled WGS sequence"/>
</dbReference>
<dbReference type="PROSITE" id="PS50089">
    <property type="entry name" value="ZF_RING_2"/>
    <property type="match status" value="1"/>
</dbReference>
<evidence type="ECO:0000256" key="4">
    <source>
        <dbReference type="PROSITE-ProRule" id="PRU00175"/>
    </source>
</evidence>
<keyword evidence="8" id="KW-1185">Reference proteome</keyword>
<protein>
    <recommendedName>
        <fullName evidence="6">RING-type domain-containing protein</fullName>
    </recommendedName>
</protein>